<evidence type="ECO:0000313" key="3">
    <source>
        <dbReference type="Proteomes" id="UP000628079"/>
    </source>
</evidence>
<reference evidence="2" key="1">
    <citation type="journal article" date="2014" name="Int. J. Syst. Evol. Microbiol.">
        <title>Complete genome sequence of Corynebacterium casei LMG S-19264T (=DSM 44701T), isolated from a smear-ripened cheese.</title>
        <authorList>
            <consortium name="US DOE Joint Genome Institute (JGI-PGF)"/>
            <person name="Walter F."/>
            <person name="Albersmeier A."/>
            <person name="Kalinowski J."/>
            <person name="Ruckert C."/>
        </authorList>
    </citation>
    <scope>NUCLEOTIDE SEQUENCE</scope>
    <source>
        <strain evidence="2">CGMCC 1.10749</strain>
    </source>
</reference>
<evidence type="ECO:0000313" key="2">
    <source>
        <dbReference type="EMBL" id="GGB74594.1"/>
    </source>
</evidence>
<evidence type="ECO:0000256" key="1">
    <source>
        <dbReference type="SAM" id="MobiDB-lite"/>
    </source>
</evidence>
<dbReference type="Proteomes" id="UP000628079">
    <property type="component" value="Unassembled WGS sequence"/>
</dbReference>
<sequence>MRAVRADRGAGEHEREEDEHDDRTDVDEDEHEGDELVPEDEQAPRDAEERDDEPERGVHHLPGRHREQAGDDGQGSARGEREVE</sequence>
<feature type="compositionally biased region" description="Basic and acidic residues" evidence="1">
    <location>
        <begin position="1"/>
        <end position="14"/>
    </location>
</feature>
<reference evidence="2" key="2">
    <citation type="submission" date="2020-09" db="EMBL/GenBank/DDBJ databases">
        <authorList>
            <person name="Sun Q."/>
            <person name="Zhou Y."/>
        </authorList>
    </citation>
    <scope>NUCLEOTIDE SEQUENCE</scope>
    <source>
        <strain evidence="2">CGMCC 1.10749</strain>
    </source>
</reference>
<gene>
    <name evidence="2" type="ORF">GCM10011314_12570</name>
</gene>
<accession>A0A8H9FT95</accession>
<feature type="compositionally biased region" description="Acidic residues" evidence="1">
    <location>
        <begin position="15"/>
        <end position="41"/>
    </location>
</feature>
<proteinExistence type="predicted"/>
<dbReference type="EMBL" id="BMEA01000001">
    <property type="protein sequence ID" value="GGB74594.1"/>
    <property type="molecule type" value="Genomic_DNA"/>
</dbReference>
<organism evidence="2 3">
    <name type="scientific">Knoellia flava</name>
    <dbReference type="NCBI Taxonomy" id="913969"/>
    <lineage>
        <taxon>Bacteria</taxon>
        <taxon>Bacillati</taxon>
        <taxon>Actinomycetota</taxon>
        <taxon>Actinomycetes</taxon>
        <taxon>Micrococcales</taxon>
        <taxon>Intrasporangiaceae</taxon>
        <taxon>Knoellia</taxon>
    </lineage>
</organism>
<comment type="caution">
    <text evidence="2">The sequence shown here is derived from an EMBL/GenBank/DDBJ whole genome shotgun (WGS) entry which is preliminary data.</text>
</comment>
<dbReference type="AlphaFoldDB" id="A0A8H9FT95"/>
<protein>
    <submittedName>
        <fullName evidence="2">Uncharacterized protein</fullName>
    </submittedName>
</protein>
<feature type="region of interest" description="Disordered" evidence="1">
    <location>
        <begin position="1"/>
        <end position="84"/>
    </location>
</feature>
<name>A0A8H9FT95_9MICO</name>
<feature type="compositionally biased region" description="Basic and acidic residues" evidence="1">
    <location>
        <begin position="42"/>
        <end position="69"/>
    </location>
</feature>